<comment type="pathway">
    <text evidence="1">Cell wall biogenesis; cell wall polysaccharide biosynthesis.</text>
</comment>
<evidence type="ECO:0000313" key="8">
    <source>
        <dbReference type="EMBL" id="TCS68662.1"/>
    </source>
</evidence>
<keyword evidence="5" id="KW-0472">Membrane</keyword>
<dbReference type="SUPFAM" id="SSF53448">
    <property type="entry name" value="Nucleotide-diphospho-sugar transferases"/>
    <property type="match status" value="1"/>
</dbReference>
<evidence type="ECO:0000256" key="2">
    <source>
        <dbReference type="ARBA" id="ARBA00006739"/>
    </source>
</evidence>
<organism evidence="8 9">
    <name type="scientific">Faecalimonas umbilicata</name>
    <dbReference type="NCBI Taxonomy" id="1912855"/>
    <lineage>
        <taxon>Bacteria</taxon>
        <taxon>Bacillati</taxon>
        <taxon>Bacillota</taxon>
        <taxon>Clostridia</taxon>
        <taxon>Lachnospirales</taxon>
        <taxon>Lachnospiraceae</taxon>
        <taxon>Faecalimonas</taxon>
    </lineage>
</organism>
<keyword evidence="3" id="KW-0328">Glycosyltransferase</keyword>
<gene>
    <name evidence="8" type="ORF">EDD74_10753</name>
    <name evidence="7" type="ORF">FAEUMB_16540</name>
</gene>
<dbReference type="CDD" id="cd04186">
    <property type="entry name" value="GT_2_like_c"/>
    <property type="match status" value="1"/>
</dbReference>
<dbReference type="AlphaFoldDB" id="A0A4R3JSF3"/>
<dbReference type="PANTHER" id="PTHR43179">
    <property type="entry name" value="RHAMNOSYLTRANSFERASE WBBL"/>
    <property type="match status" value="1"/>
</dbReference>
<evidence type="ECO:0000256" key="3">
    <source>
        <dbReference type="ARBA" id="ARBA00022676"/>
    </source>
</evidence>
<dbReference type="PANTHER" id="PTHR43179:SF12">
    <property type="entry name" value="GALACTOFURANOSYLTRANSFERASE GLFT2"/>
    <property type="match status" value="1"/>
</dbReference>
<name>A0A4R3JSF3_9FIRM</name>
<comment type="caution">
    <text evidence="8">The sequence shown here is derived from an EMBL/GenBank/DDBJ whole genome shotgun (WGS) entry which is preliminary data.</text>
</comment>
<accession>A0A4R3JSF3</accession>
<dbReference type="EMBL" id="SLZV01000007">
    <property type="protein sequence ID" value="TCS68662.1"/>
    <property type="molecule type" value="Genomic_DNA"/>
</dbReference>
<evidence type="ECO:0000313" key="7">
    <source>
        <dbReference type="EMBL" id="GBU05113.1"/>
    </source>
</evidence>
<dbReference type="Proteomes" id="UP000702954">
    <property type="component" value="Unassembled WGS sequence"/>
</dbReference>
<evidence type="ECO:0000313" key="10">
    <source>
        <dbReference type="Proteomes" id="UP000702954"/>
    </source>
</evidence>
<dbReference type="InterPro" id="IPR001173">
    <property type="entry name" value="Glyco_trans_2-like"/>
</dbReference>
<evidence type="ECO:0000259" key="6">
    <source>
        <dbReference type="Pfam" id="PF00535"/>
    </source>
</evidence>
<keyword evidence="4" id="KW-0808">Transferase</keyword>
<keyword evidence="10" id="KW-1185">Reference proteome</keyword>
<dbReference type="GO" id="GO:0016757">
    <property type="term" value="F:glycosyltransferase activity"/>
    <property type="evidence" value="ECO:0007669"/>
    <property type="project" value="UniProtKB-KW"/>
</dbReference>
<keyword evidence="5" id="KW-0812">Transmembrane</keyword>
<dbReference type="EMBL" id="BHEO01000008">
    <property type="protein sequence ID" value="GBU05113.1"/>
    <property type="molecule type" value="Genomic_DNA"/>
</dbReference>
<feature type="transmembrane region" description="Helical" evidence="5">
    <location>
        <begin position="247"/>
        <end position="267"/>
    </location>
</feature>
<proteinExistence type="inferred from homology"/>
<sequence>MYDVSVVIPNYNGIKYLEHCLEALEKQREVAFETIIVDNCSQDGSASLAKEKFPQCCYLSLDQNYGFCRAVNEGIKKAAAPFVVLLNNDTEVEPEFLKNLLDCISKDERIFSVEARMMQYHRRELIDSAGTSYSALGWASANGKDKTKEKFLTSRKVFAACAGAAIYRKSVFEEIGYFDEEHFAYLEDIDIGYRARIHGYYNVYEPSAVVYHVGSGTSGSRHNEFKVKYSSRNNVYLIYKNMPLLQILLNSPFLLIGFLAKTIFFTVKGFGKTYVKGLAEGVRLSRNNREKKIVFQRKNFGSYWQIQKELWKNLLVYFQ</sequence>
<keyword evidence="5" id="KW-1133">Transmembrane helix</keyword>
<evidence type="ECO:0000256" key="1">
    <source>
        <dbReference type="ARBA" id="ARBA00004776"/>
    </source>
</evidence>
<feature type="domain" description="Glycosyltransferase 2-like" evidence="6">
    <location>
        <begin position="5"/>
        <end position="176"/>
    </location>
</feature>
<dbReference type="Pfam" id="PF00535">
    <property type="entry name" value="Glycos_transf_2"/>
    <property type="match status" value="1"/>
</dbReference>
<reference evidence="7 10" key="1">
    <citation type="journal article" date="2018" name="Int. J. Syst. Evol. Microbiol.">
        <title>Draft Genome Sequence of Faecalimonas umbilicata JCM 30896T, an Acetate-Producing Bacterium Isolated from Human Feces.</title>
        <authorList>
            <person name="Sakamoto M."/>
            <person name="Ikeyama N."/>
            <person name="Yuki M."/>
            <person name="Ohkuma M."/>
        </authorList>
    </citation>
    <scope>NUCLEOTIDE SEQUENCE [LARGE SCALE GENOMIC DNA]</scope>
    <source>
        <strain evidence="7 10">EGH7</strain>
    </source>
</reference>
<reference evidence="8 9" key="2">
    <citation type="submission" date="2019-03" db="EMBL/GenBank/DDBJ databases">
        <title>Genomic Encyclopedia of Type Strains, Phase IV (KMG-IV): sequencing the most valuable type-strain genomes for metagenomic binning, comparative biology and taxonomic classification.</title>
        <authorList>
            <person name="Goeker M."/>
        </authorList>
    </citation>
    <scope>NUCLEOTIDE SEQUENCE [LARGE SCALE GENOMIC DNA]</scope>
    <source>
        <strain evidence="8 9">DSM 103426</strain>
    </source>
</reference>
<protein>
    <recommendedName>
        <fullName evidence="6">Glycosyltransferase 2-like domain-containing protein</fullName>
    </recommendedName>
</protein>
<dbReference type="RefSeq" id="WP_116441676.1">
    <property type="nucleotide sequence ID" value="NZ_BHEO01000008.1"/>
</dbReference>
<evidence type="ECO:0000256" key="5">
    <source>
        <dbReference type="SAM" id="Phobius"/>
    </source>
</evidence>
<evidence type="ECO:0000256" key="4">
    <source>
        <dbReference type="ARBA" id="ARBA00022679"/>
    </source>
</evidence>
<dbReference type="Gene3D" id="3.90.550.10">
    <property type="entry name" value="Spore Coat Polysaccharide Biosynthesis Protein SpsA, Chain A"/>
    <property type="match status" value="1"/>
</dbReference>
<comment type="similarity">
    <text evidence="2">Belongs to the glycosyltransferase 2 family.</text>
</comment>
<dbReference type="InterPro" id="IPR029044">
    <property type="entry name" value="Nucleotide-diphossugar_trans"/>
</dbReference>
<evidence type="ECO:0000313" key="9">
    <source>
        <dbReference type="Proteomes" id="UP000294613"/>
    </source>
</evidence>
<dbReference type="Proteomes" id="UP000294613">
    <property type="component" value="Unassembled WGS sequence"/>
</dbReference>